<evidence type="ECO:0000256" key="4">
    <source>
        <dbReference type="ARBA" id="ARBA00022448"/>
    </source>
</evidence>
<dbReference type="Pfam" id="PF00528">
    <property type="entry name" value="BPD_transp_1"/>
    <property type="match status" value="1"/>
</dbReference>
<feature type="transmembrane region" description="Helical" evidence="10">
    <location>
        <begin position="161"/>
        <end position="180"/>
    </location>
</feature>
<dbReference type="PANTHER" id="PTHR30614:SF20">
    <property type="entry name" value="GLUTAMINE TRANSPORT SYSTEM PERMEASE PROTEIN GLNP"/>
    <property type="match status" value="1"/>
</dbReference>
<evidence type="ECO:0000256" key="5">
    <source>
        <dbReference type="ARBA" id="ARBA00022475"/>
    </source>
</evidence>
<keyword evidence="6 10" id="KW-0812">Transmembrane</keyword>
<gene>
    <name evidence="12" type="ORF">GIY56_12535</name>
</gene>
<evidence type="ECO:0000313" key="12">
    <source>
        <dbReference type="EMBL" id="MTE01123.1"/>
    </source>
</evidence>
<reference evidence="12 13" key="1">
    <citation type="submission" date="2019-11" db="EMBL/GenBank/DDBJ databases">
        <authorList>
            <person name="Lang L."/>
        </authorList>
    </citation>
    <scope>NUCLEOTIDE SEQUENCE [LARGE SCALE GENOMIC DNA]</scope>
    <source>
        <strain evidence="12 13">YIM 132242</strain>
    </source>
</reference>
<dbReference type="GO" id="GO:0022857">
    <property type="term" value="F:transmembrane transporter activity"/>
    <property type="evidence" value="ECO:0007669"/>
    <property type="project" value="InterPro"/>
</dbReference>
<name>A0A6L6HSB0_9RHOB</name>
<evidence type="ECO:0000256" key="3">
    <source>
        <dbReference type="ARBA" id="ARBA00010072"/>
    </source>
</evidence>
<dbReference type="InterPro" id="IPR010065">
    <property type="entry name" value="AA_ABC_transptr_permease_3TM"/>
</dbReference>
<proteinExistence type="inferred from homology"/>
<dbReference type="InterPro" id="IPR000515">
    <property type="entry name" value="MetI-like"/>
</dbReference>
<dbReference type="GO" id="GO:0006865">
    <property type="term" value="P:amino acid transport"/>
    <property type="evidence" value="ECO:0007669"/>
    <property type="project" value="UniProtKB-KW"/>
</dbReference>
<accession>A0A6L6HSB0</accession>
<keyword evidence="9 10" id="KW-0472">Membrane</keyword>
<protein>
    <submittedName>
        <fullName evidence="12">ABC transporter permease subunit</fullName>
    </submittedName>
</protein>
<evidence type="ECO:0000256" key="10">
    <source>
        <dbReference type="RuleBase" id="RU363032"/>
    </source>
</evidence>
<evidence type="ECO:0000256" key="2">
    <source>
        <dbReference type="ARBA" id="ARBA00004429"/>
    </source>
</evidence>
<evidence type="ECO:0000256" key="8">
    <source>
        <dbReference type="ARBA" id="ARBA00022989"/>
    </source>
</evidence>
<feature type="transmembrane region" description="Helical" evidence="10">
    <location>
        <begin position="83"/>
        <end position="102"/>
    </location>
</feature>
<sequence length="218" mass="23624">MNLDFSVVPPFAGALAIGALWTILITALAGAISLIVGIGLALARIYAPGWIRALLAVPVFIILGTPLLLQLFLVYYGLSQLGLRLPAFFTGVVGLGLHYAVYNADILRAAILSVEQGQYEAGRALGFGRGATLRHFVLPQALYRALPQIGNNILVLLKDSVLVSAIGIMELVLSAQLAISRTFRPFEFYISVAAIFYLINLALEWALARITRRTEAMR</sequence>
<dbReference type="PROSITE" id="PS50928">
    <property type="entry name" value="ABC_TM1"/>
    <property type="match status" value="1"/>
</dbReference>
<dbReference type="PANTHER" id="PTHR30614">
    <property type="entry name" value="MEMBRANE COMPONENT OF AMINO ACID ABC TRANSPORTER"/>
    <property type="match status" value="1"/>
</dbReference>
<evidence type="ECO:0000256" key="9">
    <source>
        <dbReference type="ARBA" id="ARBA00023136"/>
    </source>
</evidence>
<evidence type="ECO:0000313" key="13">
    <source>
        <dbReference type="Proteomes" id="UP000481417"/>
    </source>
</evidence>
<dbReference type="GO" id="GO:0043190">
    <property type="term" value="C:ATP-binding cassette (ABC) transporter complex"/>
    <property type="evidence" value="ECO:0007669"/>
    <property type="project" value="InterPro"/>
</dbReference>
<feature type="transmembrane region" description="Helical" evidence="10">
    <location>
        <begin position="54"/>
        <end position="77"/>
    </location>
</feature>
<evidence type="ECO:0000256" key="6">
    <source>
        <dbReference type="ARBA" id="ARBA00022692"/>
    </source>
</evidence>
<comment type="similarity">
    <text evidence="3">Belongs to the binding-protein-dependent transport system permease family. HisMQ subfamily.</text>
</comment>
<keyword evidence="4 10" id="KW-0813">Transport</keyword>
<dbReference type="Proteomes" id="UP000481417">
    <property type="component" value="Unassembled WGS sequence"/>
</dbReference>
<comment type="function">
    <text evidence="1">Part of the binding-protein-dependent transport system for glutamine; probably responsible for the translocation of the substrate across the membrane.</text>
</comment>
<dbReference type="InterPro" id="IPR035906">
    <property type="entry name" value="MetI-like_sf"/>
</dbReference>
<dbReference type="EMBL" id="WMBT01000007">
    <property type="protein sequence ID" value="MTE01123.1"/>
    <property type="molecule type" value="Genomic_DNA"/>
</dbReference>
<comment type="subcellular location">
    <subcellularLocation>
        <location evidence="2">Cell inner membrane</location>
        <topology evidence="2">Multi-pass membrane protein</topology>
    </subcellularLocation>
    <subcellularLocation>
        <location evidence="10">Cell membrane</location>
        <topology evidence="10">Multi-pass membrane protein</topology>
    </subcellularLocation>
</comment>
<keyword evidence="7" id="KW-0029">Amino-acid transport</keyword>
<dbReference type="SUPFAM" id="SSF161098">
    <property type="entry name" value="MetI-like"/>
    <property type="match status" value="1"/>
</dbReference>
<feature type="transmembrane region" description="Helical" evidence="10">
    <location>
        <begin position="12"/>
        <end position="42"/>
    </location>
</feature>
<evidence type="ECO:0000256" key="1">
    <source>
        <dbReference type="ARBA" id="ARBA00003159"/>
    </source>
</evidence>
<dbReference type="CDD" id="cd06261">
    <property type="entry name" value="TM_PBP2"/>
    <property type="match status" value="1"/>
</dbReference>
<feature type="transmembrane region" description="Helical" evidence="10">
    <location>
        <begin position="186"/>
        <end position="208"/>
    </location>
</feature>
<organism evidence="12 13">
    <name type="scientific">Paracoccus lichenicola</name>
    <dbReference type="NCBI Taxonomy" id="2665644"/>
    <lineage>
        <taxon>Bacteria</taxon>
        <taxon>Pseudomonadati</taxon>
        <taxon>Pseudomonadota</taxon>
        <taxon>Alphaproteobacteria</taxon>
        <taxon>Rhodobacterales</taxon>
        <taxon>Paracoccaceae</taxon>
        <taxon>Paracoccus</taxon>
    </lineage>
</organism>
<comment type="caution">
    <text evidence="12">The sequence shown here is derived from an EMBL/GenBank/DDBJ whole genome shotgun (WGS) entry which is preliminary data.</text>
</comment>
<evidence type="ECO:0000259" key="11">
    <source>
        <dbReference type="PROSITE" id="PS50928"/>
    </source>
</evidence>
<evidence type="ECO:0000256" key="7">
    <source>
        <dbReference type="ARBA" id="ARBA00022970"/>
    </source>
</evidence>
<dbReference type="NCBIfam" id="TIGR01726">
    <property type="entry name" value="HEQRo_perm_3TM"/>
    <property type="match status" value="1"/>
</dbReference>
<dbReference type="AlphaFoldDB" id="A0A6L6HSB0"/>
<feature type="domain" description="ABC transmembrane type-1" evidence="11">
    <location>
        <begin position="19"/>
        <end position="207"/>
    </location>
</feature>
<dbReference type="RefSeq" id="WP_154765188.1">
    <property type="nucleotide sequence ID" value="NZ_WMBT01000007.1"/>
</dbReference>
<dbReference type="Gene3D" id="1.10.3720.10">
    <property type="entry name" value="MetI-like"/>
    <property type="match status" value="1"/>
</dbReference>
<keyword evidence="13" id="KW-1185">Reference proteome</keyword>
<dbReference type="InterPro" id="IPR043429">
    <property type="entry name" value="ArtM/GltK/GlnP/TcyL/YhdX-like"/>
</dbReference>
<keyword evidence="8 10" id="KW-1133">Transmembrane helix</keyword>
<keyword evidence="5" id="KW-1003">Cell membrane</keyword>